<dbReference type="EMBL" id="CP001958">
    <property type="protein sequence ID" value="ADG96845.1"/>
    <property type="molecule type" value="Genomic_DNA"/>
</dbReference>
<name>D6ZB86_SEGRD</name>
<dbReference type="AlphaFoldDB" id="D6ZB86"/>
<gene>
    <name evidence="1" type="ordered locus">Srot_0358</name>
</gene>
<dbReference type="OrthoDB" id="5015389at2"/>
<keyword evidence="2" id="KW-1185">Reference proteome</keyword>
<evidence type="ECO:0008006" key="3">
    <source>
        <dbReference type="Google" id="ProtNLM"/>
    </source>
</evidence>
<organism evidence="1 2">
    <name type="scientific">Segniliparus rotundus (strain ATCC BAA-972 / CDC 1076 / CIP 108378 / DSM 44985 / JCM 13578)</name>
    <dbReference type="NCBI Taxonomy" id="640132"/>
    <lineage>
        <taxon>Bacteria</taxon>
        <taxon>Bacillati</taxon>
        <taxon>Actinomycetota</taxon>
        <taxon>Actinomycetes</taxon>
        <taxon>Mycobacteriales</taxon>
        <taxon>Segniliparaceae</taxon>
        <taxon>Segniliparus</taxon>
    </lineage>
</organism>
<dbReference type="STRING" id="640132.Srot_0358"/>
<proteinExistence type="predicted"/>
<dbReference type="eggNOG" id="ENOG50331HH">
    <property type="taxonomic scope" value="Bacteria"/>
</dbReference>
<evidence type="ECO:0000313" key="1">
    <source>
        <dbReference type="EMBL" id="ADG96845.1"/>
    </source>
</evidence>
<dbReference type="Pfam" id="PF12686">
    <property type="entry name" value="DUF3800"/>
    <property type="match status" value="1"/>
</dbReference>
<accession>D6ZB86</accession>
<dbReference type="InterPro" id="IPR024524">
    <property type="entry name" value="DUF3800"/>
</dbReference>
<dbReference type="RefSeq" id="WP_013137301.1">
    <property type="nucleotide sequence ID" value="NC_014168.1"/>
</dbReference>
<protein>
    <recommendedName>
        <fullName evidence="3">DUF3800 domain-containing protein</fullName>
    </recommendedName>
</protein>
<dbReference type="KEGG" id="srt:Srot_0358"/>
<reference evidence="1 2" key="1">
    <citation type="journal article" date="2010" name="Stand. Genomic Sci.">
        <title>Complete genome sequence of Segniliparus rotundus type strain (CDC 1076).</title>
        <authorList>
            <person name="Sikorski J."/>
            <person name="Lapidus A."/>
            <person name="Copeland A."/>
            <person name="Misra M."/>
            <person name="Glavina Del Rio T."/>
            <person name="Nolan M."/>
            <person name="Lucas S."/>
            <person name="Chen F."/>
            <person name="Tice H."/>
            <person name="Cheng J.F."/>
            <person name="Jando M."/>
            <person name="Schneider S."/>
            <person name="Bruce D."/>
            <person name="Goodwin L."/>
            <person name="Pitluck S."/>
            <person name="Liolios K."/>
            <person name="Mikhailova N."/>
            <person name="Pati A."/>
            <person name="Ivanova N."/>
            <person name="Mavromatis K."/>
            <person name="Chen A."/>
            <person name="Palaniappan K."/>
            <person name="Chertkov O."/>
            <person name="Land M."/>
            <person name="Hauser L."/>
            <person name="Chang Y.J."/>
            <person name="Jeffries C.D."/>
            <person name="Brettin T."/>
            <person name="Detter J.C."/>
            <person name="Han C."/>
            <person name="Rohde M."/>
            <person name="Goker M."/>
            <person name="Bristow J."/>
            <person name="Eisen J.A."/>
            <person name="Markowitz V."/>
            <person name="Hugenholtz P."/>
            <person name="Kyrpides N.C."/>
            <person name="Klenk H.P."/>
        </authorList>
    </citation>
    <scope>NUCLEOTIDE SEQUENCE [LARGE SCALE GENOMIC DNA]</scope>
    <source>
        <strain evidence="2">ATCC BAA-972 / CDC 1076 / CIP 108378 / DSM 44985 / JCM 13578</strain>
    </source>
</reference>
<dbReference type="HOGENOM" id="CLU_096807_0_0_11"/>
<sequence length="251" mass="29147">MCHNFPWENYAYAVFLAYLDESYDERVYWIVAVACPSDCVIPLSVALDEVVAAAVRDFPLEDENAELHGYELFQGKGHWAPLAGRLRARIRVYRDALAVFESFPEVQIFIRGIDRERQRQRYSKVVHPHVVVLGHLLERLDEHGEGRQAPILVVADEIADAKEHKTHQGHLWHYQRASTSGYRARKLNWIADTIHFAPSNFSRLLQLADLVAYLNFRVHSGRDKDPRAIETNEMLCSLYMPRVRHRLCWCP</sequence>
<dbReference type="Proteomes" id="UP000002247">
    <property type="component" value="Chromosome"/>
</dbReference>
<evidence type="ECO:0000313" key="2">
    <source>
        <dbReference type="Proteomes" id="UP000002247"/>
    </source>
</evidence>